<sequence>MKEPGLTQNIKLNFLIVLSNVLITKKTNSYVEKQLLIFDDHLDSLSDYNWAEYLLNSLVAAVQSWNRSTSVFFNNSLIFLTLLYVDRVRHKGIKLVERLAPFYKGGSKKSSERDKRLSYIMGSLELDPFCLH</sequence>
<reference evidence="1" key="2">
    <citation type="submission" date="2023-05" db="EMBL/GenBank/DDBJ databases">
        <authorList>
            <person name="Schelkunov M.I."/>
        </authorList>
    </citation>
    <scope>NUCLEOTIDE SEQUENCE</scope>
    <source>
        <strain evidence="1">Hsosn_3</strain>
        <tissue evidence="1">Leaf</tissue>
    </source>
</reference>
<proteinExistence type="predicted"/>
<accession>A0AAD8IFP4</accession>
<name>A0AAD8IFP4_9APIA</name>
<reference evidence="1" key="1">
    <citation type="submission" date="2023-02" db="EMBL/GenBank/DDBJ databases">
        <title>Genome of toxic invasive species Heracleum sosnowskyi carries increased number of genes despite the absence of recent whole-genome duplications.</title>
        <authorList>
            <person name="Schelkunov M."/>
            <person name="Shtratnikova V."/>
            <person name="Makarenko M."/>
            <person name="Klepikova A."/>
            <person name="Omelchenko D."/>
            <person name="Novikova G."/>
            <person name="Obukhova E."/>
            <person name="Bogdanov V."/>
            <person name="Penin A."/>
            <person name="Logacheva M."/>
        </authorList>
    </citation>
    <scope>NUCLEOTIDE SEQUENCE</scope>
    <source>
        <strain evidence="1">Hsosn_3</strain>
        <tissue evidence="1">Leaf</tissue>
    </source>
</reference>
<dbReference type="AlphaFoldDB" id="A0AAD8IFP4"/>
<protein>
    <submittedName>
        <fullName evidence="1">Uncharacterized protein</fullName>
    </submittedName>
</protein>
<gene>
    <name evidence="1" type="ORF">POM88_022341</name>
</gene>
<keyword evidence="2" id="KW-1185">Reference proteome</keyword>
<organism evidence="1 2">
    <name type="scientific">Heracleum sosnowskyi</name>
    <dbReference type="NCBI Taxonomy" id="360622"/>
    <lineage>
        <taxon>Eukaryota</taxon>
        <taxon>Viridiplantae</taxon>
        <taxon>Streptophyta</taxon>
        <taxon>Embryophyta</taxon>
        <taxon>Tracheophyta</taxon>
        <taxon>Spermatophyta</taxon>
        <taxon>Magnoliopsida</taxon>
        <taxon>eudicotyledons</taxon>
        <taxon>Gunneridae</taxon>
        <taxon>Pentapetalae</taxon>
        <taxon>asterids</taxon>
        <taxon>campanulids</taxon>
        <taxon>Apiales</taxon>
        <taxon>Apiaceae</taxon>
        <taxon>Apioideae</taxon>
        <taxon>apioid superclade</taxon>
        <taxon>Tordylieae</taxon>
        <taxon>Tordyliinae</taxon>
        <taxon>Heracleum</taxon>
    </lineage>
</organism>
<dbReference type="EMBL" id="JAUIZM010000005">
    <property type="protein sequence ID" value="KAK1384606.1"/>
    <property type="molecule type" value="Genomic_DNA"/>
</dbReference>
<comment type="caution">
    <text evidence="1">The sequence shown here is derived from an EMBL/GenBank/DDBJ whole genome shotgun (WGS) entry which is preliminary data.</text>
</comment>
<evidence type="ECO:0000313" key="2">
    <source>
        <dbReference type="Proteomes" id="UP001237642"/>
    </source>
</evidence>
<dbReference type="PANTHER" id="PTHR34835">
    <property type="entry name" value="OS07G0283600 PROTEIN-RELATED"/>
    <property type="match status" value="1"/>
</dbReference>
<evidence type="ECO:0000313" key="1">
    <source>
        <dbReference type="EMBL" id="KAK1384606.1"/>
    </source>
</evidence>
<dbReference type="Proteomes" id="UP001237642">
    <property type="component" value="Unassembled WGS sequence"/>
</dbReference>